<dbReference type="VEuPathDB" id="FungiDB:EYZ11_005931"/>
<dbReference type="AlphaFoldDB" id="A0A4S3JJ93"/>
<name>A0A4S3JJ93_9EURO</name>
<keyword evidence="2" id="KW-1185">Reference proteome</keyword>
<evidence type="ECO:0000313" key="1">
    <source>
        <dbReference type="EMBL" id="THC94608.1"/>
    </source>
</evidence>
<comment type="caution">
    <text evidence="1">The sequence shown here is derived from an EMBL/GenBank/DDBJ whole genome shotgun (WGS) entry which is preliminary data.</text>
</comment>
<evidence type="ECO:0000313" key="2">
    <source>
        <dbReference type="Proteomes" id="UP000308092"/>
    </source>
</evidence>
<reference evidence="1 2" key="1">
    <citation type="submission" date="2019-03" db="EMBL/GenBank/DDBJ databases">
        <title>The genome sequence of a newly discovered highly antifungal drug resistant Aspergillus species, Aspergillus tanneri NIH 1004.</title>
        <authorList>
            <person name="Mounaud S."/>
            <person name="Singh I."/>
            <person name="Joardar V."/>
            <person name="Pakala S."/>
            <person name="Pakala S."/>
            <person name="Venepally P."/>
            <person name="Hoover J."/>
            <person name="Nierman W."/>
            <person name="Chung J."/>
            <person name="Losada L."/>
        </authorList>
    </citation>
    <scope>NUCLEOTIDE SEQUENCE [LARGE SCALE GENOMIC DNA]</scope>
    <source>
        <strain evidence="1 2">NIH1004</strain>
    </source>
</reference>
<proteinExistence type="predicted"/>
<sequence length="55" mass="6097">MAYILNLWDASSTLVYARAVSTIIDFVLSIFQRLSHCLVSLYLYGDLVSIAVTGI</sequence>
<protein>
    <submittedName>
        <fullName evidence="1">Uncharacterized protein</fullName>
    </submittedName>
</protein>
<accession>A0A4S3JJ93</accession>
<dbReference type="Proteomes" id="UP000308092">
    <property type="component" value="Unassembled WGS sequence"/>
</dbReference>
<organism evidence="1 2">
    <name type="scientific">Aspergillus tanneri</name>
    <dbReference type="NCBI Taxonomy" id="1220188"/>
    <lineage>
        <taxon>Eukaryota</taxon>
        <taxon>Fungi</taxon>
        <taxon>Dikarya</taxon>
        <taxon>Ascomycota</taxon>
        <taxon>Pezizomycotina</taxon>
        <taxon>Eurotiomycetes</taxon>
        <taxon>Eurotiomycetidae</taxon>
        <taxon>Eurotiales</taxon>
        <taxon>Aspergillaceae</taxon>
        <taxon>Aspergillus</taxon>
        <taxon>Aspergillus subgen. Circumdati</taxon>
    </lineage>
</organism>
<gene>
    <name evidence="1" type="ORF">EYZ11_005931</name>
</gene>
<dbReference type="EMBL" id="SOSA01000199">
    <property type="protein sequence ID" value="THC94608.1"/>
    <property type="molecule type" value="Genomic_DNA"/>
</dbReference>